<comment type="caution">
    <text evidence="1">The sequence shown here is derived from an EMBL/GenBank/DDBJ whole genome shotgun (WGS) entry which is preliminary data.</text>
</comment>
<evidence type="ECO:0000313" key="1">
    <source>
        <dbReference type="EMBL" id="EYC00332.1"/>
    </source>
</evidence>
<dbReference type="Gene3D" id="3.40.50.410">
    <property type="entry name" value="von Willebrand factor, type A domain"/>
    <property type="match status" value="1"/>
</dbReference>
<keyword evidence="2" id="KW-1185">Reference proteome</keyword>
<sequence>MQTLQQRAFMERVMQHLKNIRVGVVVVKDVSFIAFQMAYYENIKKIFTKFIREMAFPDSYSSVGRALYLARTMLEREKSKHKTIIIFNDGDKDRCDCANTIWTFGQVCRRDIDCDTGKRLIKQYTQSSEAKALIVGYTERRQQSFHLSLSRARVVQGVLSVRETRRASCSSLKDFVNKSDHPFGGLPVARFTFRGVQSLTVLVQRCSFRRISCAAHLILLNLA</sequence>
<proteinExistence type="predicted"/>
<organism evidence="1 2">
    <name type="scientific">Ancylostoma ceylanicum</name>
    <dbReference type="NCBI Taxonomy" id="53326"/>
    <lineage>
        <taxon>Eukaryota</taxon>
        <taxon>Metazoa</taxon>
        <taxon>Ecdysozoa</taxon>
        <taxon>Nematoda</taxon>
        <taxon>Chromadorea</taxon>
        <taxon>Rhabditida</taxon>
        <taxon>Rhabditina</taxon>
        <taxon>Rhabditomorpha</taxon>
        <taxon>Strongyloidea</taxon>
        <taxon>Ancylostomatidae</taxon>
        <taxon>Ancylostomatinae</taxon>
        <taxon>Ancylostoma</taxon>
    </lineage>
</organism>
<dbReference type="InterPro" id="IPR036465">
    <property type="entry name" value="vWFA_dom_sf"/>
</dbReference>
<evidence type="ECO:0000313" key="2">
    <source>
        <dbReference type="Proteomes" id="UP000024635"/>
    </source>
</evidence>
<reference evidence="2" key="1">
    <citation type="journal article" date="2015" name="Nat. Genet.">
        <title>The genome and transcriptome of the zoonotic hookworm Ancylostoma ceylanicum identify infection-specific gene families.</title>
        <authorList>
            <person name="Schwarz E.M."/>
            <person name="Hu Y."/>
            <person name="Antoshechkin I."/>
            <person name="Miller M.M."/>
            <person name="Sternberg P.W."/>
            <person name="Aroian R.V."/>
        </authorList>
    </citation>
    <scope>NUCLEOTIDE SEQUENCE</scope>
    <source>
        <strain evidence="2">HY135</strain>
    </source>
</reference>
<dbReference type="SUPFAM" id="SSF53300">
    <property type="entry name" value="vWA-like"/>
    <property type="match status" value="1"/>
</dbReference>
<name>A0A016TCC5_9BILA</name>
<protein>
    <submittedName>
        <fullName evidence="1">Uncharacterized protein</fullName>
    </submittedName>
</protein>
<dbReference type="EMBL" id="JARK01001452">
    <property type="protein sequence ID" value="EYC00332.1"/>
    <property type="molecule type" value="Genomic_DNA"/>
</dbReference>
<dbReference type="OrthoDB" id="5872865at2759"/>
<dbReference type="AlphaFoldDB" id="A0A016TCC5"/>
<dbReference type="Proteomes" id="UP000024635">
    <property type="component" value="Unassembled WGS sequence"/>
</dbReference>
<gene>
    <name evidence="1" type="primary">Acey_s0116.g566</name>
    <name evidence="1" type="ORF">Y032_0116g566</name>
</gene>
<accession>A0A016TCC5</accession>